<keyword evidence="2" id="KW-0479">Metal-binding</keyword>
<dbReference type="InterPro" id="IPR024654">
    <property type="entry name" value="Calcineurin-like_PHP_lpxH"/>
</dbReference>
<dbReference type="AlphaFoldDB" id="A0A6G1XBW6"/>
<protein>
    <recommendedName>
        <fullName evidence="2">Phosphoesterase</fullName>
        <ecNumber evidence="2">3.1.4.-</ecNumber>
    </recommendedName>
</protein>
<dbReference type="Proteomes" id="UP000480185">
    <property type="component" value="Unassembled WGS sequence"/>
</dbReference>
<dbReference type="NCBIfam" id="TIGR00040">
    <property type="entry name" value="yfcE"/>
    <property type="match status" value="1"/>
</dbReference>
<feature type="domain" description="Calcineurin-like phosphoesterase" evidence="3">
    <location>
        <begin position="4"/>
        <end position="146"/>
    </location>
</feature>
<dbReference type="CDD" id="cd00841">
    <property type="entry name" value="MPP_YfcE"/>
    <property type="match status" value="1"/>
</dbReference>
<evidence type="ECO:0000313" key="5">
    <source>
        <dbReference type="Proteomes" id="UP000480185"/>
    </source>
</evidence>
<comment type="cofactor">
    <cofactor evidence="2">
        <name>a divalent metal cation</name>
        <dbReference type="ChEBI" id="CHEBI:60240"/>
    </cofactor>
</comment>
<comment type="similarity">
    <text evidence="1 2">Belongs to the metallophosphoesterase superfamily. YfcE family.</text>
</comment>
<sequence>MAVVIITSDTHGLEKELKMIKERHQDEASAFIHCGDSELDFDSEPMKGFEKVRGNCDFDPKYPEENQVTVEGVPFFITHGHLFQVKMNLMPLSYRADEVGAKIVCFGHSHLAGAEKVGEKLFINPGSVRQPRGGVAGRTPTYVRLAFEGKQELQVEFVNMDGEVESTTSVHID</sequence>
<dbReference type="InterPro" id="IPR000979">
    <property type="entry name" value="Phosphodiesterase_MJ0936/Vps29"/>
</dbReference>
<organism evidence="4 5">
    <name type="scientific">Salinibacillus xinjiangensis</name>
    <dbReference type="NCBI Taxonomy" id="1229268"/>
    <lineage>
        <taxon>Bacteria</taxon>
        <taxon>Bacillati</taxon>
        <taxon>Bacillota</taxon>
        <taxon>Bacilli</taxon>
        <taxon>Bacillales</taxon>
        <taxon>Bacillaceae</taxon>
        <taxon>Salinibacillus</taxon>
    </lineage>
</organism>
<comment type="caution">
    <text evidence="4">The sequence shown here is derived from an EMBL/GenBank/DDBJ whole genome shotgun (WGS) entry which is preliminary data.</text>
</comment>
<dbReference type="InterPro" id="IPR029052">
    <property type="entry name" value="Metallo-depent_PP-like"/>
</dbReference>
<keyword evidence="5" id="KW-1185">Reference proteome</keyword>
<dbReference type="OrthoDB" id="9800565at2"/>
<proteinExistence type="inferred from homology"/>
<name>A0A6G1XBW6_9BACI</name>
<dbReference type="EC" id="3.1.4.-" evidence="2"/>
<dbReference type="EMBL" id="WJNH01000021">
    <property type="protein sequence ID" value="MRG88370.1"/>
    <property type="molecule type" value="Genomic_DNA"/>
</dbReference>
<evidence type="ECO:0000259" key="3">
    <source>
        <dbReference type="Pfam" id="PF12850"/>
    </source>
</evidence>
<dbReference type="GO" id="GO:0016787">
    <property type="term" value="F:hydrolase activity"/>
    <property type="evidence" value="ECO:0007669"/>
    <property type="project" value="UniProtKB-UniRule"/>
</dbReference>
<dbReference type="RefSeq" id="WP_153730243.1">
    <property type="nucleotide sequence ID" value="NZ_WJNH01000021.1"/>
</dbReference>
<dbReference type="SUPFAM" id="SSF56300">
    <property type="entry name" value="Metallo-dependent phosphatases"/>
    <property type="match status" value="1"/>
</dbReference>
<accession>A0A6G1XBW6</accession>
<dbReference type="Pfam" id="PF12850">
    <property type="entry name" value="Metallophos_2"/>
    <property type="match status" value="1"/>
</dbReference>
<reference evidence="4 5" key="1">
    <citation type="submission" date="2019-11" db="EMBL/GenBank/DDBJ databases">
        <authorList>
            <person name="Li J."/>
        </authorList>
    </citation>
    <scope>NUCLEOTIDE SEQUENCE [LARGE SCALE GENOMIC DNA]</scope>
    <source>
        <strain evidence="4 5">J4</strain>
    </source>
</reference>
<dbReference type="GO" id="GO:0046872">
    <property type="term" value="F:metal ion binding"/>
    <property type="evidence" value="ECO:0007669"/>
    <property type="project" value="UniProtKB-KW"/>
</dbReference>
<evidence type="ECO:0000256" key="2">
    <source>
        <dbReference type="RuleBase" id="RU362039"/>
    </source>
</evidence>
<evidence type="ECO:0000313" key="4">
    <source>
        <dbReference type="EMBL" id="MRG88370.1"/>
    </source>
</evidence>
<evidence type="ECO:0000256" key="1">
    <source>
        <dbReference type="ARBA" id="ARBA00008950"/>
    </source>
</evidence>
<gene>
    <name evidence="4" type="ORF">GH754_19175</name>
</gene>
<dbReference type="InterPro" id="IPR041802">
    <property type="entry name" value="MPP_YfcE"/>
</dbReference>
<dbReference type="PANTHER" id="PTHR11124">
    <property type="entry name" value="VACUOLAR SORTING PROTEIN VPS29"/>
    <property type="match status" value="1"/>
</dbReference>
<dbReference type="Gene3D" id="3.60.21.10">
    <property type="match status" value="1"/>
</dbReference>